<gene>
    <name evidence="1" type="ORF">L3Q82_005984</name>
</gene>
<dbReference type="EMBL" id="CM041533">
    <property type="protein sequence ID" value="KAI3374126.1"/>
    <property type="molecule type" value="Genomic_DNA"/>
</dbReference>
<keyword evidence="2" id="KW-1185">Reference proteome</keyword>
<evidence type="ECO:0000313" key="2">
    <source>
        <dbReference type="Proteomes" id="UP000831701"/>
    </source>
</evidence>
<sequence>MSTRRPADKRLQRIIQCPQDLCVFKTCTLPGPVCFQDLYPSRTHSEQVTGQTKSGSQAHHEERINKDCYVARIGVTGPHPGASQPGLGLAGAGERLVAGPVGPVCPRDPAGLSPKWRCVGPPSSSRLTTRRKVHEGVGAMWFG</sequence>
<dbReference type="Proteomes" id="UP000831701">
    <property type="component" value="Chromosome 3"/>
</dbReference>
<reference evidence="1" key="1">
    <citation type="submission" date="2022-04" db="EMBL/GenBank/DDBJ databases">
        <title>Jade perch genome.</title>
        <authorList>
            <person name="Chao B."/>
        </authorList>
    </citation>
    <scope>NUCLEOTIDE SEQUENCE</scope>
    <source>
        <strain evidence="1">CB-2022</strain>
    </source>
</reference>
<evidence type="ECO:0000313" key="1">
    <source>
        <dbReference type="EMBL" id="KAI3374126.1"/>
    </source>
</evidence>
<organism evidence="1 2">
    <name type="scientific">Scortum barcoo</name>
    <name type="common">barcoo grunter</name>
    <dbReference type="NCBI Taxonomy" id="214431"/>
    <lineage>
        <taxon>Eukaryota</taxon>
        <taxon>Metazoa</taxon>
        <taxon>Chordata</taxon>
        <taxon>Craniata</taxon>
        <taxon>Vertebrata</taxon>
        <taxon>Euteleostomi</taxon>
        <taxon>Actinopterygii</taxon>
        <taxon>Neopterygii</taxon>
        <taxon>Teleostei</taxon>
        <taxon>Neoteleostei</taxon>
        <taxon>Acanthomorphata</taxon>
        <taxon>Eupercaria</taxon>
        <taxon>Centrarchiformes</taxon>
        <taxon>Terapontoidei</taxon>
        <taxon>Terapontidae</taxon>
        <taxon>Scortum</taxon>
    </lineage>
</organism>
<proteinExistence type="predicted"/>
<accession>A0ACB8X209</accession>
<protein>
    <submittedName>
        <fullName evidence="1">Uncharacterized protein</fullName>
    </submittedName>
</protein>
<name>A0ACB8X209_9TELE</name>
<comment type="caution">
    <text evidence="1">The sequence shown here is derived from an EMBL/GenBank/DDBJ whole genome shotgun (WGS) entry which is preliminary data.</text>
</comment>